<dbReference type="RefSeq" id="WP_175226079.1">
    <property type="nucleotide sequence ID" value="NZ_CADIKH010000007.1"/>
</dbReference>
<dbReference type="Pfam" id="PF20075">
    <property type="entry name" value="DUF6471"/>
    <property type="match status" value="2"/>
</dbReference>
<dbReference type="EMBL" id="CADIKH010000007">
    <property type="protein sequence ID" value="CAB3752458.1"/>
    <property type="molecule type" value="Genomic_DNA"/>
</dbReference>
<evidence type="ECO:0000313" key="3">
    <source>
        <dbReference type="Proteomes" id="UP000494363"/>
    </source>
</evidence>
<dbReference type="Proteomes" id="UP000494363">
    <property type="component" value="Unassembled WGS sequence"/>
</dbReference>
<gene>
    <name evidence="2" type="ORF">LMG29542_01759</name>
</gene>
<reference evidence="2 3" key="1">
    <citation type="submission" date="2020-04" db="EMBL/GenBank/DDBJ databases">
        <authorList>
            <person name="De Canck E."/>
        </authorList>
    </citation>
    <scope>NUCLEOTIDE SEQUENCE [LARGE SCALE GENOMIC DNA]</scope>
    <source>
        <strain evidence="2 3">LMG 29542</strain>
    </source>
</reference>
<keyword evidence="3" id="KW-1185">Reference proteome</keyword>
<feature type="domain" description="DUF6471" evidence="1">
    <location>
        <begin position="7"/>
        <end position="64"/>
    </location>
</feature>
<dbReference type="AlphaFoldDB" id="A0A6J5DE55"/>
<accession>A0A6J5DE55</accession>
<protein>
    <recommendedName>
        <fullName evidence="1">DUF6471 domain-containing protein</fullName>
    </recommendedName>
</protein>
<evidence type="ECO:0000313" key="2">
    <source>
        <dbReference type="EMBL" id="CAB3752458.1"/>
    </source>
</evidence>
<proteinExistence type="predicted"/>
<feature type="domain" description="DUF6471" evidence="1">
    <location>
        <begin position="84"/>
        <end position="149"/>
    </location>
</feature>
<sequence>MEASTPWTRLATRVLRVALARKDLTYARLAVALVDLGYTETERSLILKVTRGTAKLELLLQVIDISSARPPAVWSAAMRSQGDWGQRAAAVLSAELARQPWVTSDELIQRLRRFGNNISERALMAHISDGSLSLAVALQCLTALGSTSLDQYIDADDLVDAALASASEIRSP</sequence>
<name>A0A6J5DE55_9BURK</name>
<evidence type="ECO:0000259" key="1">
    <source>
        <dbReference type="Pfam" id="PF20075"/>
    </source>
</evidence>
<dbReference type="InterPro" id="IPR045526">
    <property type="entry name" value="DUF6471"/>
</dbReference>
<organism evidence="2 3">
    <name type="scientific">Paraburkholderia humisilvae</name>
    <dbReference type="NCBI Taxonomy" id="627669"/>
    <lineage>
        <taxon>Bacteria</taxon>
        <taxon>Pseudomonadati</taxon>
        <taxon>Pseudomonadota</taxon>
        <taxon>Betaproteobacteria</taxon>
        <taxon>Burkholderiales</taxon>
        <taxon>Burkholderiaceae</taxon>
        <taxon>Paraburkholderia</taxon>
    </lineage>
</organism>